<evidence type="ECO:0008006" key="3">
    <source>
        <dbReference type="Google" id="ProtNLM"/>
    </source>
</evidence>
<dbReference type="RefSeq" id="WP_142624063.1">
    <property type="nucleotide sequence ID" value="NZ_VIRM01000054.1"/>
</dbReference>
<evidence type="ECO:0000313" key="1">
    <source>
        <dbReference type="EMBL" id="TQS16050.1"/>
    </source>
</evidence>
<dbReference type="Proteomes" id="UP000316541">
    <property type="component" value="Unassembled WGS sequence"/>
</dbReference>
<dbReference type="AlphaFoldDB" id="A0A544YH00"/>
<reference evidence="1 2" key="1">
    <citation type="submission" date="2019-07" db="EMBL/GenBank/DDBJ databases">
        <title>Microbispora hainanensis DSM 45428.</title>
        <authorList>
            <person name="Thawai C."/>
        </authorList>
    </citation>
    <scope>NUCLEOTIDE SEQUENCE [LARGE SCALE GENOMIC DNA]</scope>
    <source>
        <strain evidence="1 2">DSM 45428</strain>
    </source>
</reference>
<sequence length="219" mass="23468">MTSSPNGARRRRPVLVPVASALAVVGIGVTAALGGFKEAPEKPPPTVSPGDVIDQGQFHTQFIKAIDTTEKGDFGTDKRYLELVLKVTNMGTETASVGLMPEPGKGFHQSTTFASSLLRTRPEIKTKYGPDVSVLSLGVESHQLHPGITTTVVVKYELEPTATAPSEVSLDVGSFAYETVGMRDQTHYWFLAGQNEDGEGPFEPDVAARITLPVRKESS</sequence>
<organism evidence="1 2">
    <name type="scientific">Microbispora hainanensis</name>
    <dbReference type="NCBI Taxonomy" id="568844"/>
    <lineage>
        <taxon>Bacteria</taxon>
        <taxon>Bacillati</taxon>
        <taxon>Actinomycetota</taxon>
        <taxon>Actinomycetes</taxon>
        <taxon>Streptosporangiales</taxon>
        <taxon>Streptosporangiaceae</taxon>
        <taxon>Microbispora</taxon>
    </lineage>
</organism>
<protein>
    <recommendedName>
        <fullName evidence="3">DUF4352 domain-containing protein</fullName>
    </recommendedName>
</protein>
<gene>
    <name evidence="1" type="ORF">FLX08_32405</name>
</gene>
<comment type="caution">
    <text evidence="1">The sequence shown here is derived from an EMBL/GenBank/DDBJ whole genome shotgun (WGS) entry which is preliminary data.</text>
</comment>
<dbReference type="EMBL" id="VIRM01000054">
    <property type="protein sequence ID" value="TQS16050.1"/>
    <property type="molecule type" value="Genomic_DNA"/>
</dbReference>
<evidence type="ECO:0000313" key="2">
    <source>
        <dbReference type="Proteomes" id="UP000316541"/>
    </source>
</evidence>
<name>A0A544YH00_9ACTN</name>
<accession>A0A544YH00</accession>
<proteinExistence type="predicted"/>